<dbReference type="GO" id="GO:0003677">
    <property type="term" value="F:DNA binding"/>
    <property type="evidence" value="ECO:0007669"/>
    <property type="project" value="UniProtKB-KW"/>
</dbReference>
<dbReference type="Pfam" id="PF13102">
    <property type="entry name" value="Phage_int_SAM_5"/>
    <property type="match status" value="1"/>
</dbReference>
<dbReference type="PANTHER" id="PTHR30349:SF64">
    <property type="entry name" value="PROPHAGE INTEGRASE INTD-RELATED"/>
    <property type="match status" value="1"/>
</dbReference>
<proteinExistence type="inferred from homology"/>
<accession>A0A4Y1WR36</accession>
<protein>
    <submittedName>
        <fullName evidence="5">Transposase</fullName>
    </submittedName>
</protein>
<keyword evidence="6" id="KW-1185">Reference proteome</keyword>
<organism evidence="5 6">
    <name type="scientific">Alistipes communis</name>
    <dbReference type="NCBI Taxonomy" id="2585118"/>
    <lineage>
        <taxon>Bacteria</taxon>
        <taxon>Pseudomonadati</taxon>
        <taxon>Bacteroidota</taxon>
        <taxon>Bacteroidia</taxon>
        <taxon>Bacteroidales</taxon>
        <taxon>Rikenellaceae</taxon>
        <taxon>Alistipes</taxon>
    </lineage>
</organism>
<dbReference type="GO" id="GO:0015074">
    <property type="term" value="P:DNA integration"/>
    <property type="evidence" value="ECO:0007669"/>
    <property type="project" value="InterPro"/>
</dbReference>
<evidence type="ECO:0000256" key="3">
    <source>
        <dbReference type="ARBA" id="ARBA00023172"/>
    </source>
</evidence>
<evidence type="ECO:0000256" key="2">
    <source>
        <dbReference type="ARBA" id="ARBA00023125"/>
    </source>
</evidence>
<keyword evidence="3" id="KW-0233">DNA recombination</keyword>
<dbReference type="PANTHER" id="PTHR30349">
    <property type="entry name" value="PHAGE INTEGRASE-RELATED"/>
    <property type="match status" value="1"/>
</dbReference>
<comment type="similarity">
    <text evidence="1">Belongs to the 'phage' integrase family.</text>
</comment>
<dbReference type="RefSeq" id="WP_141411973.1">
    <property type="nucleotide sequence ID" value="NZ_AP019735.1"/>
</dbReference>
<dbReference type="InterPro" id="IPR025269">
    <property type="entry name" value="SAM-like_dom"/>
</dbReference>
<evidence type="ECO:0000313" key="5">
    <source>
        <dbReference type="EMBL" id="BBL02994.1"/>
    </source>
</evidence>
<name>A0A4Y1WR36_9BACT</name>
<dbReference type="OrthoDB" id="5326076at2"/>
<dbReference type="EMBL" id="AP019735">
    <property type="protein sequence ID" value="BBL02994.1"/>
    <property type="molecule type" value="Genomic_DNA"/>
</dbReference>
<reference evidence="6" key="1">
    <citation type="submission" date="2019-06" db="EMBL/GenBank/DDBJ databases">
        <title>Alistipes onderdonkii subsp. vulgaris subsp. nov., Alistipes dispar sp. nov. and Alistipes communis sp. nov., isolated from human faeces, and creation of Alistipes onderdonkii subsp. onderdonkii subsp. nov.</title>
        <authorList>
            <person name="Sakamoto M."/>
            <person name="Ikeyama N."/>
            <person name="Ogata Y."/>
            <person name="Suda W."/>
            <person name="Iino T."/>
            <person name="Hattori M."/>
            <person name="Ohkuma M."/>
        </authorList>
    </citation>
    <scope>NUCLEOTIDE SEQUENCE [LARGE SCALE GENOMIC DNA]</scope>
    <source>
        <strain evidence="6">5CBH24</strain>
    </source>
</reference>
<evidence type="ECO:0000313" key="6">
    <source>
        <dbReference type="Proteomes" id="UP000318946"/>
    </source>
</evidence>
<dbReference type="Proteomes" id="UP000318946">
    <property type="component" value="Chromosome"/>
</dbReference>
<dbReference type="InterPro" id="IPR002104">
    <property type="entry name" value="Integrase_catalytic"/>
</dbReference>
<gene>
    <name evidence="5" type="ORF">A5CBH24_03070</name>
</gene>
<dbReference type="InterPro" id="IPR011010">
    <property type="entry name" value="DNA_brk_join_enz"/>
</dbReference>
<dbReference type="SUPFAM" id="SSF56349">
    <property type="entry name" value="DNA breaking-rejoining enzymes"/>
    <property type="match status" value="1"/>
</dbReference>
<dbReference type="PROSITE" id="PS51898">
    <property type="entry name" value="TYR_RECOMBINASE"/>
    <property type="match status" value="1"/>
</dbReference>
<dbReference type="GO" id="GO:0006310">
    <property type="term" value="P:DNA recombination"/>
    <property type="evidence" value="ECO:0007669"/>
    <property type="project" value="UniProtKB-KW"/>
</dbReference>
<dbReference type="Gene3D" id="1.10.150.130">
    <property type="match status" value="1"/>
</dbReference>
<dbReference type="InterPro" id="IPR050090">
    <property type="entry name" value="Tyrosine_recombinase_XerCD"/>
</dbReference>
<dbReference type="AlphaFoldDB" id="A0A4Y1WR36"/>
<sequence length="428" mass="48882">MATFRTCIFSHQRRADGTYNIKLRITHHRKSRWISTTLYALPDDLTRGLKIKDEKLSRKCRELVEDCIDLCNDMGYAVEEMEIDELVARIKSGLKGGERFRLDFIAYMRQEAARMNSGTASIYMTALNALRRYIGRDTLDIGEITAPFVKGFVQFIESEPSQRGANRKQKGETATKNKGNRALSLYISRIKTIYNRAKEEFNDEELGQMNILGNPFRNLRLETPAPTAKRAISAESIQQIIDLPPLANERARMARDCFLLSFALMGMNSADLLTCPPARKDEIVYFRQKTASRRTDRAEMHVRIEPCVSPLIARYSDKTGKRLLHFYLRYKDRVSFNKAINKGLKDVGEAIGVDGLTFYAARHSWATIARTPREEGGAGLDKYVIHEALNHVDTSMKVTDIYLVKNWRVIFDANKAVMNLFDWSGIGK</sequence>
<evidence type="ECO:0000256" key="1">
    <source>
        <dbReference type="ARBA" id="ARBA00008857"/>
    </source>
</evidence>
<dbReference type="InterPro" id="IPR010998">
    <property type="entry name" value="Integrase_recombinase_N"/>
</dbReference>
<dbReference type="KEGG" id="acou:A5CBH24_03070"/>
<keyword evidence="2" id="KW-0238">DNA-binding</keyword>
<dbReference type="Gene3D" id="1.10.443.10">
    <property type="entry name" value="Intergrase catalytic core"/>
    <property type="match status" value="1"/>
</dbReference>
<dbReference type="GeneID" id="78341031"/>
<feature type="domain" description="Tyr recombinase" evidence="4">
    <location>
        <begin position="227"/>
        <end position="419"/>
    </location>
</feature>
<dbReference type="InterPro" id="IPR013762">
    <property type="entry name" value="Integrase-like_cat_sf"/>
</dbReference>
<evidence type="ECO:0000259" key="4">
    <source>
        <dbReference type="PROSITE" id="PS51898"/>
    </source>
</evidence>